<accession>A0A975NKX3</accession>
<dbReference type="Pfam" id="PF04572">
    <property type="entry name" value="Gb3_synth"/>
    <property type="match status" value="1"/>
</dbReference>
<dbReference type="AlphaFoldDB" id="A0A975NKX3"/>
<dbReference type="GO" id="GO:0006688">
    <property type="term" value="P:glycosphingolipid biosynthetic process"/>
    <property type="evidence" value="ECO:0007669"/>
    <property type="project" value="TreeGrafter"/>
</dbReference>
<dbReference type="KEGG" id="bsei:KMZ68_19160"/>
<protein>
    <recommendedName>
        <fullName evidence="2">Alpha 1,4-glycosyltransferase domain-containing protein</fullName>
    </recommendedName>
</protein>
<name>A0A975NKX3_9BRAD</name>
<dbReference type="GO" id="GO:0016020">
    <property type="term" value="C:membrane"/>
    <property type="evidence" value="ECO:0007669"/>
    <property type="project" value="GOC"/>
</dbReference>
<dbReference type="EMBL" id="CP076135">
    <property type="protein sequence ID" value="QWG17087.1"/>
    <property type="molecule type" value="Genomic_DNA"/>
</dbReference>
<gene>
    <name evidence="3" type="ORF">KMZ68_19160</name>
</gene>
<dbReference type="InterPro" id="IPR007652">
    <property type="entry name" value="A1-4-GlycosylTfrase_dom"/>
</dbReference>
<reference evidence="3" key="1">
    <citation type="submission" date="2021-06" db="EMBL/GenBank/DDBJ databases">
        <title>Bradyrhizobium sp. S2-11-2 Genome sequencing.</title>
        <authorList>
            <person name="Jin L."/>
        </authorList>
    </citation>
    <scope>NUCLEOTIDE SEQUENCE</scope>
    <source>
        <strain evidence="3">S2-11-2</strain>
    </source>
</reference>
<dbReference type="SUPFAM" id="SSF53448">
    <property type="entry name" value="Nucleotide-diphospho-sugar transferases"/>
    <property type="match status" value="1"/>
</dbReference>
<dbReference type="PANTHER" id="PTHR12042:SF21">
    <property type="entry name" value="ALPHA1,4-GALACTOSYLTRANSFERASE 1-RELATED"/>
    <property type="match status" value="1"/>
</dbReference>
<dbReference type="GO" id="GO:0016758">
    <property type="term" value="F:hexosyltransferase activity"/>
    <property type="evidence" value="ECO:0007669"/>
    <property type="project" value="TreeGrafter"/>
</dbReference>
<evidence type="ECO:0000259" key="2">
    <source>
        <dbReference type="Pfam" id="PF04572"/>
    </source>
</evidence>
<evidence type="ECO:0000313" key="4">
    <source>
        <dbReference type="Proteomes" id="UP000680805"/>
    </source>
</evidence>
<dbReference type="InterPro" id="IPR029044">
    <property type="entry name" value="Nucleotide-diphossugar_trans"/>
</dbReference>
<dbReference type="InterPro" id="IPR051981">
    <property type="entry name" value="Glycosyltransf_32"/>
</dbReference>
<sequence>MPDRVVRSFWHGPFSPYEALCLSSFVAAGVEVELFSEAPVPGLPDGVRRRNAREILDQEVAFYRHEFDGPSPSLHSNHFRYTLLEKLGGWWIDTDAMLIASSLPAANIFIARQSDRELNSSVLRFPPGPPMMKAARQRTAAQLENARWGETGPKLLTELQPAYAPDMPIAPRQSCYAIGAEEFEKFLLPEARDEVDERTSDSTFVHLWNEMWRKAGVPKNIAPPKGCWLDRMFERLQVPVVWSDRLDATYIKRWAALRRDRDHAGHHNLVFDRELSRLRAERDALENVRNFGFSRIVGDLRTRVKARFKRDRDNPK</sequence>
<evidence type="ECO:0000256" key="1">
    <source>
        <dbReference type="ARBA" id="ARBA00022679"/>
    </source>
</evidence>
<organism evidence="3 4">
    <name type="scientific">Bradyrhizobium sediminis</name>
    <dbReference type="NCBI Taxonomy" id="2840469"/>
    <lineage>
        <taxon>Bacteria</taxon>
        <taxon>Pseudomonadati</taxon>
        <taxon>Pseudomonadota</taxon>
        <taxon>Alphaproteobacteria</taxon>
        <taxon>Hyphomicrobiales</taxon>
        <taxon>Nitrobacteraceae</taxon>
        <taxon>Bradyrhizobium</taxon>
    </lineage>
</organism>
<proteinExistence type="predicted"/>
<feature type="domain" description="Alpha 1,4-glycosyltransferase" evidence="2">
    <location>
        <begin position="133"/>
        <end position="217"/>
    </location>
</feature>
<dbReference type="PANTHER" id="PTHR12042">
    <property type="entry name" value="LACTOSYLCERAMIDE 4-ALPHA-GALACTOSYLTRANSFERASE ALPHA- 1,4-GALACTOSYLTRANSFERASE"/>
    <property type="match status" value="1"/>
</dbReference>
<dbReference type="RefSeq" id="WP_215612744.1">
    <property type="nucleotide sequence ID" value="NZ_CP076135.1"/>
</dbReference>
<dbReference type="Gene3D" id="3.90.550.20">
    <property type="match status" value="1"/>
</dbReference>
<keyword evidence="1" id="KW-0808">Transferase</keyword>
<evidence type="ECO:0000313" key="3">
    <source>
        <dbReference type="EMBL" id="QWG17087.1"/>
    </source>
</evidence>
<dbReference type="Proteomes" id="UP000680805">
    <property type="component" value="Chromosome"/>
</dbReference>